<keyword evidence="4" id="KW-1185">Reference proteome</keyword>
<comment type="similarity">
    <text evidence="1">Belongs to the PspA/Vipp/IM30 family.</text>
</comment>
<dbReference type="EMBL" id="LXEY01000004">
    <property type="protein sequence ID" value="OAV63088.1"/>
    <property type="molecule type" value="Genomic_DNA"/>
</dbReference>
<reference evidence="3 4" key="1">
    <citation type="submission" date="2016-04" db="EMBL/GenBank/DDBJ databases">
        <title>First whole genome shotgun sequence of the bacterium Enteractinococcus sp. strain UASWS1574.</title>
        <authorList>
            <person name="Crovadore J."/>
            <person name="Chablais R."/>
            <person name="Lefort F."/>
        </authorList>
    </citation>
    <scope>NUCLEOTIDE SEQUENCE [LARGE SCALE GENOMIC DNA]</scope>
    <source>
        <strain evidence="3 4">UASWS1574</strain>
    </source>
</reference>
<evidence type="ECO:0008006" key="5">
    <source>
        <dbReference type="Google" id="ProtNLM"/>
    </source>
</evidence>
<dbReference type="Pfam" id="PF04012">
    <property type="entry name" value="PspA_IM30"/>
    <property type="match status" value="1"/>
</dbReference>
<evidence type="ECO:0000313" key="4">
    <source>
        <dbReference type="Proteomes" id="UP000078292"/>
    </source>
</evidence>
<dbReference type="PANTHER" id="PTHR31088:SF6">
    <property type="entry name" value="PHAGE SHOCK PROTEIN A"/>
    <property type="match status" value="1"/>
</dbReference>
<name>A0A1B7M3D4_9MICC</name>
<accession>A0A1B7M3D4</accession>
<evidence type="ECO:0000256" key="2">
    <source>
        <dbReference type="SAM" id="Coils"/>
    </source>
</evidence>
<protein>
    <recommendedName>
        <fullName evidence="5">Phage shock protein A</fullName>
    </recommendedName>
</protein>
<dbReference type="RefSeq" id="WP_043055911.1">
    <property type="nucleotide sequence ID" value="NZ_LXEY01000004.1"/>
</dbReference>
<gene>
    <name evidence="3" type="ORF">A6F49_03335</name>
</gene>
<dbReference type="AlphaFoldDB" id="A0A1B7M3D4"/>
<keyword evidence="2" id="KW-0175">Coiled coil</keyword>
<evidence type="ECO:0000313" key="3">
    <source>
        <dbReference type="EMBL" id="OAV63088.1"/>
    </source>
</evidence>
<dbReference type="InterPro" id="IPR007157">
    <property type="entry name" value="PspA_VIPP1"/>
</dbReference>
<feature type="coiled-coil region" evidence="2">
    <location>
        <begin position="132"/>
        <end position="159"/>
    </location>
</feature>
<dbReference type="PANTHER" id="PTHR31088">
    <property type="entry name" value="MEMBRANE-ASSOCIATED PROTEIN VIPP1, CHLOROPLASTIC"/>
    <property type="match status" value="1"/>
</dbReference>
<dbReference type="OrthoDB" id="9779630at2"/>
<sequence length="244" mass="27121">MEKQSILGRITQMAKANIHAMLDSAEDPQKMLDQLIRDYTSNIADAESAIAQTIGNLRLAEDDYREDLEESRTWGNKALAASNKAEELRASGDAAGAEKFDKLARVAIERQMDAESSAKTAQPAITSQNEVVDKLKQGLETMKQKRQELVSRRDQLVARSKAVQAQAQVQDAVKSINILDPNSEISRFEEKIRREEARVRGQEELAASTLDAQFEELEDLGQQTEIEARLAALKAGQQPKQLDS</sequence>
<dbReference type="STRING" id="1837282.A6F49_03335"/>
<dbReference type="Proteomes" id="UP000078292">
    <property type="component" value="Unassembled WGS sequence"/>
</dbReference>
<evidence type="ECO:0000256" key="1">
    <source>
        <dbReference type="ARBA" id="ARBA00043985"/>
    </source>
</evidence>
<proteinExistence type="inferred from homology"/>
<organism evidence="3 4">
    <name type="scientific">Enteractinococcus helveticum</name>
    <dbReference type="NCBI Taxonomy" id="1837282"/>
    <lineage>
        <taxon>Bacteria</taxon>
        <taxon>Bacillati</taxon>
        <taxon>Actinomycetota</taxon>
        <taxon>Actinomycetes</taxon>
        <taxon>Micrococcales</taxon>
        <taxon>Micrococcaceae</taxon>
    </lineage>
</organism>
<comment type="caution">
    <text evidence="3">The sequence shown here is derived from an EMBL/GenBank/DDBJ whole genome shotgun (WGS) entry which is preliminary data.</text>
</comment>